<gene>
    <name evidence="2" type="ORF">CcaverHIS019_0100330</name>
</gene>
<feature type="compositionally biased region" description="Low complexity" evidence="1">
    <location>
        <begin position="87"/>
        <end position="97"/>
    </location>
</feature>
<feature type="region of interest" description="Disordered" evidence="1">
    <location>
        <begin position="1"/>
        <end position="107"/>
    </location>
</feature>
<dbReference type="AlphaFoldDB" id="A0AA48I5B4"/>
<evidence type="ECO:0000313" key="2">
    <source>
        <dbReference type="EMBL" id="BEI87315.1"/>
    </source>
</evidence>
<dbReference type="GeneID" id="85491186"/>
<sequence length="577" mass="61957">MTSDAKVISRTPKPSATDPVAPTTTKPTKPKRDTSTKAQSKNRANSSTSSGSKKKTKTGPSTIASTTQISAPSPLPNTQPIPPIPSLPSSLPSTQTQALRPFPPLSIATSSDWPALTTVLADHGSEGTTNRITKRYESTANDLRPKLVQLASKTSVKRKTIVVTPSRPAIRATKKFVPLTCSTVRHVSQSFSAGSAGPQSIPREKKPQLFTLPADANRSDRVKHIQSHFLDRLFLNLNQARDTHQAVASVPAALPTLAFSGLHGELYDGDLDAFQVALRWWIARLHTTLQLGSAQEWSAAAGGRGLLGPDMTLWPAVAECKKVVEGIYLVVTASQKLQNKDKVSSRSRDPPSTEPQGVTCGRYLVLASTGDVIATDAPSSATTEPLTIEGCLVRSDWHSYILNLVSSPTETPRSCVPNSYSGEKLSAMHMDAEWICNTADLNSSSTRSKTSFFALASHAGSQKTAKESPIPVKAGATNWSKVELYLPESQQVLSVHLPGAPTAPALAIVHRASGKSDWVLRETGHVVGNEDEGVAELWQGILGCDRHGAEADVDGFWNGWQTRVRGDEWECACRSLC</sequence>
<name>A0AA48I5B4_9TREE</name>
<keyword evidence="3" id="KW-1185">Reference proteome</keyword>
<organism evidence="2 3">
    <name type="scientific">Cutaneotrichosporon cavernicola</name>
    <dbReference type="NCBI Taxonomy" id="279322"/>
    <lineage>
        <taxon>Eukaryota</taxon>
        <taxon>Fungi</taxon>
        <taxon>Dikarya</taxon>
        <taxon>Basidiomycota</taxon>
        <taxon>Agaricomycotina</taxon>
        <taxon>Tremellomycetes</taxon>
        <taxon>Trichosporonales</taxon>
        <taxon>Trichosporonaceae</taxon>
        <taxon>Cutaneotrichosporon</taxon>
    </lineage>
</organism>
<accession>A0AA48I5B4</accession>
<dbReference type="EMBL" id="AP028212">
    <property type="protein sequence ID" value="BEI87315.1"/>
    <property type="molecule type" value="Genomic_DNA"/>
</dbReference>
<dbReference type="Proteomes" id="UP001233271">
    <property type="component" value="Chromosome 1"/>
</dbReference>
<dbReference type="KEGG" id="ccac:CcaHIS019_0100330"/>
<evidence type="ECO:0000313" key="3">
    <source>
        <dbReference type="Proteomes" id="UP001233271"/>
    </source>
</evidence>
<protein>
    <submittedName>
        <fullName evidence="2">Uncharacterized protein</fullName>
    </submittedName>
</protein>
<reference evidence="2" key="1">
    <citation type="journal article" date="2023" name="BMC Genomics">
        <title>Chromosome-level genome assemblies of Cutaneotrichosporon spp. (Trichosporonales, Basidiomycota) reveal imbalanced evolution between nucleotide sequences and chromosome synteny.</title>
        <authorList>
            <person name="Kobayashi Y."/>
            <person name="Kayamori A."/>
            <person name="Aoki K."/>
            <person name="Shiwa Y."/>
            <person name="Matsutani M."/>
            <person name="Fujita N."/>
            <person name="Sugita T."/>
            <person name="Iwasaki W."/>
            <person name="Tanaka N."/>
            <person name="Takashima M."/>
        </authorList>
    </citation>
    <scope>NUCLEOTIDE SEQUENCE</scope>
    <source>
        <strain evidence="2">HIS019</strain>
    </source>
</reference>
<proteinExistence type="predicted"/>
<evidence type="ECO:0000256" key="1">
    <source>
        <dbReference type="SAM" id="MobiDB-lite"/>
    </source>
</evidence>
<feature type="compositionally biased region" description="Pro residues" evidence="1">
    <location>
        <begin position="73"/>
        <end position="86"/>
    </location>
</feature>
<dbReference type="RefSeq" id="XP_060452581.1">
    <property type="nucleotide sequence ID" value="XM_060599122.1"/>
</dbReference>
<feature type="compositionally biased region" description="Low complexity" evidence="1">
    <location>
        <begin position="17"/>
        <end position="27"/>
    </location>
</feature>